<dbReference type="EMBL" id="JASSZA010000001">
    <property type="protein sequence ID" value="KAK2121563.1"/>
    <property type="molecule type" value="Genomic_DNA"/>
</dbReference>
<name>A0ABQ9WIS6_SAGOE</name>
<evidence type="ECO:0000256" key="1">
    <source>
        <dbReference type="SAM" id="MobiDB-lite"/>
    </source>
</evidence>
<proteinExistence type="predicted"/>
<organism evidence="2 3">
    <name type="scientific">Saguinus oedipus</name>
    <name type="common">Cotton-top tamarin</name>
    <name type="synonym">Oedipomidas oedipus</name>
    <dbReference type="NCBI Taxonomy" id="9490"/>
    <lineage>
        <taxon>Eukaryota</taxon>
        <taxon>Metazoa</taxon>
        <taxon>Chordata</taxon>
        <taxon>Craniata</taxon>
        <taxon>Vertebrata</taxon>
        <taxon>Euteleostomi</taxon>
        <taxon>Mammalia</taxon>
        <taxon>Eutheria</taxon>
        <taxon>Euarchontoglires</taxon>
        <taxon>Primates</taxon>
        <taxon>Haplorrhini</taxon>
        <taxon>Platyrrhini</taxon>
        <taxon>Cebidae</taxon>
        <taxon>Callitrichinae</taxon>
        <taxon>Saguinus</taxon>
    </lineage>
</organism>
<evidence type="ECO:0000313" key="3">
    <source>
        <dbReference type="Proteomes" id="UP001266305"/>
    </source>
</evidence>
<feature type="compositionally biased region" description="Basic and acidic residues" evidence="1">
    <location>
        <begin position="76"/>
        <end position="90"/>
    </location>
</feature>
<reference evidence="2 3" key="1">
    <citation type="submission" date="2023-05" db="EMBL/GenBank/DDBJ databases">
        <title>B98-5 Cell Line De Novo Hybrid Assembly: An Optical Mapping Approach.</title>
        <authorList>
            <person name="Kananen K."/>
            <person name="Auerbach J.A."/>
            <person name="Kautto E."/>
            <person name="Blachly J.S."/>
        </authorList>
    </citation>
    <scope>NUCLEOTIDE SEQUENCE [LARGE SCALE GENOMIC DNA]</scope>
    <source>
        <strain evidence="2">B95-8</strain>
        <tissue evidence="2">Cell line</tissue>
    </source>
</reference>
<accession>A0ABQ9WIS6</accession>
<sequence length="138" mass="14796">MGPAQGRAKGPAEVAGYAQRPAVLQPDLCSHVGTGPSQGHWEWALRGLSSVFQRAAVRKLCRRHCQDSIFRLSESSHLEEMEQQEVDGKRGTGSVPGAAGPWDVDSPGYGAHQLLGGLCLASRTDQGVERPPLEVQVK</sequence>
<protein>
    <submittedName>
        <fullName evidence="2">Uncharacterized protein</fullName>
    </submittedName>
</protein>
<dbReference type="Proteomes" id="UP001266305">
    <property type="component" value="Unassembled WGS sequence"/>
</dbReference>
<gene>
    <name evidence="2" type="ORF">P7K49_002949</name>
</gene>
<evidence type="ECO:0000313" key="2">
    <source>
        <dbReference type="EMBL" id="KAK2121563.1"/>
    </source>
</evidence>
<keyword evidence="3" id="KW-1185">Reference proteome</keyword>
<comment type="caution">
    <text evidence="2">The sequence shown here is derived from an EMBL/GenBank/DDBJ whole genome shotgun (WGS) entry which is preliminary data.</text>
</comment>
<feature type="region of interest" description="Disordered" evidence="1">
    <location>
        <begin position="76"/>
        <end position="103"/>
    </location>
</feature>